<dbReference type="GO" id="GO:0006635">
    <property type="term" value="P:fatty acid beta-oxidation"/>
    <property type="evidence" value="ECO:0007669"/>
    <property type="project" value="TreeGrafter"/>
</dbReference>
<dbReference type="Pfam" id="PF00378">
    <property type="entry name" value="ECH_1"/>
    <property type="match status" value="1"/>
</dbReference>
<dbReference type="GO" id="GO:0005739">
    <property type="term" value="C:mitochondrion"/>
    <property type="evidence" value="ECO:0007669"/>
    <property type="project" value="TreeGrafter"/>
</dbReference>
<dbReference type="Proteomes" id="UP000756132">
    <property type="component" value="Chromosome 4"/>
</dbReference>
<keyword evidence="3" id="KW-0456">Lyase</keyword>
<dbReference type="CDD" id="cd06558">
    <property type="entry name" value="crotonase-like"/>
    <property type="match status" value="1"/>
</dbReference>
<dbReference type="PROSITE" id="PS00166">
    <property type="entry name" value="ENOYL_COA_HYDRATASE"/>
    <property type="match status" value="1"/>
</dbReference>
<dbReference type="PANTHER" id="PTHR11941:SF68">
    <property type="entry name" value="CARNITINYL-COA DEHYDRATASE"/>
    <property type="match status" value="1"/>
</dbReference>
<evidence type="ECO:0000256" key="2">
    <source>
        <dbReference type="ARBA" id="ARBA00023026"/>
    </source>
</evidence>
<comment type="similarity">
    <text evidence="1 4">Belongs to the enoyl-CoA hydratase/isomerase family.</text>
</comment>
<dbReference type="InterPro" id="IPR001753">
    <property type="entry name" value="Enoyl-CoA_hydra/iso"/>
</dbReference>
<evidence type="ECO:0000256" key="4">
    <source>
        <dbReference type="RuleBase" id="RU003707"/>
    </source>
</evidence>
<reference evidence="5" key="2">
    <citation type="journal article" date="2022" name="Microb. Genom.">
        <title>A chromosome-scale genome assembly of the tomato pathogen Cladosporium fulvum reveals a compartmentalized genome architecture and the presence of a dispensable chromosome.</title>
        <authorList>
            <person name="Zaccaron A.Z."/>
            <person name="Chen L.H."/>
            <person name="Samaras A."/>
            <person name="Stergiopoulos I."/>
        </authorList>
    </citation>
    <scope>NUCLEOTIDE SEQUENCE</scope>
    <source>
        <strain evidence="5">Race5_Kim</strain>
    </source>
</reference>
<gene>
    <name evidence="5" type="ORF">CLAFUR5_05135</name>
</gene>
<keyword evidence="2" id="KW-0843">Virulence</keyword>
<dbReference type="PANTHER" id="PTHR11941">
    <property type="entry name" value="ENOYL-COA HYDRATASE-RELATED"/>
    <property type="match status" value="1"/>
</dbReference>
<dbReference type="InterPro" id="IPR014748">
    <property type="entry name" value="Enoyl-CoA_hydra_C"/>
</dbReference>
<dbReference type="Gene3D" id="1.10.12.10">
    <property type="entry name" value="Lyase 2-enoyl-coa Hydratase, Chain A, domain 2"/>
    <property type="match status" value="1"/>
</dbReference>
<accession>A0A9Q8LFY5</accession>
<dbReference type="Gene3D" id="3.90.226.10">
    <property type="entry name" value="2-enoyl-CoA Hydratase, Chain A, domain 1"/>
    <property type="match status" value="1"/>
</dbReference>
<dbReference type="EMBL" id="CP090166">
    <property type="protein sequence ID" value="UJO16706.1"/>
    <property type="molecule type" value="Genomic_DNA"/>
</dbReference>
<protein>
    <submittedName>
        <fullName evidence="5">Mevalonyl-coenzyme A hydratase sidH</fullName>
    </submittedName>
</protein>
<dbReference type="GeneID" id="71985013"/>
<evidence type="ECO:0000256" key="3">
    <source>
        <dbReference type="ARBA" id="ARBA00023239"/>
    </source>
</evidence>
<dbReference type="GO" id="GO:0016829">
    <property type="term" value="F:lyase activity"/>
    <property type="evidence" value="ECO:0007669"/>
    <property type="project" value="UniProtKB-KW"/>
</dbReference>
<reference evidence="5" key="1">
    <citation type="submission" date="2021-12" db="EMBL/GenBank/DDBJ databases">
        <authorList>
            <person name="Zaccaron A."/>
            <person name="Stergiopoulos I."/>
        </authorList>
    </citation>
    <scope>NUCLEOTIDE SEQUENCE</scope>
    <source>
        <strain evidence="5">Race5_Kim</strain>
    </source>
</reference>
<name>A0A9Q8LFY5_PASFU</name>
<organism evidence="5 6">
    <name type="scientific">Passalora fulva</name>
    <name type="common">Tomato leaf mold</name>
    <name type="synonym">Cladosporium fulvum</name>
    <dbReference type="NCBI Taxonomy" id="5499"/>
    <lineage>
        <taxon>Eukaryota</taxon>
        <taxon>Fungi</taxon>
        <taxon>Dikarya</taxon>
        <taxon>Ascomycota</taxon>
        <taxon>Pezizomycotina</taxon>
        <taxon>Dothideomycetes</taxon>
        <taxon>Dothideomycetidae</taxon>
        <taxon>Mycosphaerellales</taxon>
        <taxon>Mycosphaerellaceae</taxon>
        <taxon>Fulvia</taxon>
    </lineage>
</organism>
<dbReference type="KEGG" id="ffu:CLAFUR5_05135"/>
<dbReference type="SUPFAM" id="SSF52096">
    <property type="entry name" value="ClpP/crotonase"/>
    <property type="match status" value="1"/>
</dbReference>
<dbReference type="RefSeq" id="XP_047761072.1">
    <property type="nucleotide sequence ID" value="XM_047904283.1"/>
</dbReference>
<sequence length="285" mass="31096">MSPSKSQPPPCDGVEVTFPEANIMLVTLSRAKQMNSITHTMNWQIENLFDWYDNHPSLRVAVITGSGAKAFCAGSDLKEIEQAQQAKLGFQDPKKSEIWLHEHPKGGFAGVSRRKGKKPMLAAVNGLALGGGFEIVLNSDIAIASPNAQFGLPEAQVGVYAYGGGLPRLVRNLGMQAASDIALTGRRLSAREALDLHLIQGIAKSPETVLEETMAKARQIAAVSPDGIIVTRAALREAWETGSVERAFQITHENYYDKLMKSENSVEGLSAFREKRKPDWRTAKL</sequence>
<evidence type="ECO:0000313" key="5">
    <source>
        <dbReference type="EMBL" id="UJO16706.1"/>
    </source>
</evidence>
<dbReference type="AlphaFoldDB" id="A0A9Q8LFY5"/>
<proteinExistence type="inferred from homology"/>
<evidence type="ECO:0000256" key="1">
    <source>
        <dbReference type="ARBA" id="ARBA00005254"/>
    </source>
</evidence>
<dbReference type="InterPro" id="IPR018376">
    <property type="entry name" value="Enoyl-CoA_hyd/isom_CS"/>
</dbReference>
<evidence type="ECO:0000313" key="6">
    <source>
        <dbReference type="Proteomes" id="UP000756132"/>
    </source>
</evidence>
<keyword evidence="6" id="KW-1185">Reference proteome</keyword>
<dbReference type="OrthoDB" id="2139957at2759"/>
<dbReference type="OMA" id="EPARMME"/>
<dbReference type="InterPro" id="IPR029045">
    <property type="entry name" value="ClpP/crotonase-like_dom_sf"/>
</dbReference>